<gene>
    <name evidence="3" type="ORF">AWW66_13785</name>
</gene>
<keyword evidence="2" id="KW-0812">Transmembrane</keyword>
<dbReference type="Proteomes" id="UP000070620">
    <property type="component" value="Unassembled WGS sequence"/>
</dbReference>
<name>A0A136PSH1_9ACTN</name>
<feature type="transmembrane region" description="Helical" evidence="2">
    <location>
        <begin position="140"/>
        <end position="160"/>
    </location>
</feature>
<evidence type="ECO:0000313" key="3">
    <source>
        <dbReference type="EMBL" id="KXK61382.1"/>
    </source>
</evidence>
<feature type="compositionally biased region" description="Basic and acidic residues" evidence="1">
    <location>
        <begin position="7"/>
        <end position="16"/>
    </location>
</feature>
<protein>
    <recommendedName>
        <fullName evidence="5">DUF2567 domain-containing protein</fullName>
    </recommendedName>
</protein>
<keyword evidence="2" id="KW-1133">Transmembrane helix</keyword>
<reference evidence="3 4" key="1">
    <citation type="submission" date="2016-01" db="EMBL/GenBank/DDBJ databases">
        <title>Whole genome sequence and analysis of Micromonospora rosaria DSM 803, which can produce antibacterial substance rosamicin.</title>
        <authorList>
            <person name="Yang H."/>
            <person name="He X."/>
            <person name="Zhu D."/>
        </authorList>
    </citation>
    <scope>NUCLEOTIDE SEQUENCE [LARGE SCALE GENOMIC DNA]</scope>
    <source>
        <strain evidence="3 4">DSM 803</strain>
    </source>
</reference>
<dbReference type="AlphaFoldDB" id="A0A136PSH1"/>
<accession>A0A136PSH1</accession>
<feature type="region of interest" description="Disordered" evidence="1">
    <location>
        <begin position="262"/>
        <end position="321"/>
    </location>
</feature>
<keyword evidence="4" id="KW-1185">Reference proteome</keyword>
<comment type="caution">
    <text evidence="3">The sequence shown here is derived from an EMBL/GenBank/DDBJ whole genome shotgun (WGS) entry which is preliminary data.</text>
</comment>
<feature type="compositionally biased region" description="Pro residues" evidence="1">
    <location>
        <begin position="46"/>
        <end position="56"/>
    </location>
</feature>
<sequence>MSPDSSDPDRPTERAEAAPAAHPGPPAPPAAVPSGAPALSPVEGPVEPPVEGPVEPPVEGRAGPGAAYASLLRLHFDEPRLPGRRVAGLVGAVVLGMTLLGAPLGLLWVLVAPATPVIKITEGAIYAEPQPEQPIAADGWFSLLGLGFGVLAAVALWYLLRALRGPAGLLAVTVGGLGAALVAWQVGRRIGWSTYQRLLAEAPPGQSFDKPVDLRAGGVDRVLGVLPVPYGNVLLVAFGGAVVYTLLAGWSRWPSLHPEPDLPPDLWPAPTPGFGPGPPGPGPGPLPGAGAAGVSWGTGASPAPSTAPEPPAPDAAEPPRG</sequence>
<keyword evidence="2" id="KW-0472">Membrane</keyword>
<evidence type="ECO:0000256" key="2">
    <source>
        <dbReference type="SAM" id="Phobius"/>
    </source>
</evidence>
<feature type="transmembrane region" description="Helical" evidence="2">
    <location>
        <begin position="230"/>
        <end position="250"/>
    </location>
</feature>
<dbReference type="EMBL" id="LRQV01000042">
    <property type="protein sequence ID" value="KXK61382.1"/>
    <property type="molecule type" value="Genomic_DNA"/>
</dbReference>
<feature type="transmembrane region" description="Helical" evidence="2">
    <location>
        <begin position="167"/>
        <end position="187"/>
    </location>
</feature>
<proteinExistence type="predicted"/>
<feature type="transmembrane region" description="Helical" evidence="2">
    <location>
        <begin position="86"/>
        <end position="111"/>
    </location>
</feature>
<evidence type="ECO:0000313" key="4">
    <source>
        <dbReference type="Proteomes" id="UP000070620"/>
    </source>
</evidence>
<feature type="compositionally biased region" description="Low complexity" evidence="1">
    <location>
        <begin position="32"/>
        <end position="45"/>
    </location>
</feature>
<evidence type="ECO:0000256" key="1">
    <source>
        <dbReference type="SAM" id="MobiDB-lite"/>
    </source>
</evidence>
<organism evidence="3 4">
    <name type="scientific">Micromonospora rosaria</name>
    <dbReference type="NCBI Taxonomy" id="47874"/>
    <lineage>
        <taxon>Bacteria</taxon>
        <taxon>Bacillati</taxon>
        <taxon>Actinomycetota</taxon>
        <taxon>Actinomycetes</taxon>
        <taxon>Micromonosporales</taxon>
        <taxon>Micromonosporaceae</taxon>
        <taxon>Micromonospora</taxon>
    </lineage>
</organism>
<feature type="region of interest" description="Disordered" evidence="1">
    <location>
        <begin position="1"/>
        <end position="61"/>
    </location>
</feature>
<evidence type="ECO:0008006" key="5">
    <source>
        <dbReference type="Google" id="ProtNLM"/>
    </source>
</evidence>
<feature type="compositionally biased region" description="Low complexity" evidence="1">
    <location>
        <begin position="288"/>
        <end position="304"/>
    </location>
</feature>
<dbReference type="RefSeq" id="WP_067365261.1">
    <property type="nucleotide sequence ID" value="NZ_JBIUBN010000006.1"/>
</dbReference>
<feature type="compositionally biased region" description="Pro residues" evidence="1">
    <location>
        <begin position="262"/>
        <end position="286"/>
    </location>
</feature>
<feature type="compositionally biased region" description="Pro residues" evidence="1">
    <location>
        <begin position="22"/>
        <end position="31"/>
    </location>
</feature>